<evidence type="ECO:0008006" key="3">
    <source>
        <dbReference type="Google" id="ProtNLM"/>
    </source>
</evidence>
<evidence type="ECO:0000313" key="2">
    <source>
        <dbReference type="Proteomes" id="UP000824120"/>
    </source>
</evidence>
<sequence>MVYAFAVPLGEGTNNQAIVINPPWRIHKYIQELLILAKQCVSFQCVHTYREANGTTDLLAKHSHNKTLYKFTTLIINYLRQLKEAIYWRNWEFKISDVRS</sequence>
<protein>
    <recommendedName>
        <fullName evidence="3">RNase H type-1 domain-containing protein</fullName>
    </recommendedName>
</protein>
<proteinExistence type="predicted"/>
<keyword evidence="2" id="KW-1185">Reference proteome</keyword>
<dbReference type="EMBL" id="JACXVP010000011">
    <property type="protein sequence ID" value="KAG5576587.1"/>
    <property type="molecule type" value="Genomic_DNA"/>
</dbReference>
<organism evidence="1 2">
    <name type="scientific">Solanum commersonii</name>
    <name type="common">Commerson's wild potato</name>
    <name type="synonym">Commerson's nightshade</name>
    <dbReference type="NCBI Taxonomy" id="4109"/>
    <lineage>
        <taxon>Eukaryota</taxon>
        <taxon>Viridiplantae</taxon>
        <taxon>Streptophyta</taxon>
        <taxon>Embryophyta</taxon>
        <taxon>Tracheophyta</taxon>
        <taxon>Spermatophyta</taxon>
        <taxon>Magnoliopsida</taxon>
        <taxon>eudicotyledons</taxon>
        <taxon>Gunneridae</taxon>
        <taxon>Pentapetalae</taxon>
        <taxon>asterids</taxon>
        <taxon>lamiids</taxon>
        <taxon>Solanales</taxon>
        <taxon>Solanaceae</taxon>
        <taxon>Solanoideae</taxon>
        <taxon>Solaneae</taxon>
        <taxon>Solanum</taxon>
    </lineage>
</organism>
<name>A0A9J5WL19_SOLCO</name>
<evidence type="ECO:0000313" key="1">
    <source>
        <dbReference type="EMBL" id="KAG5576587.1"/>
    </source>
</evidence>
<gene>
    <name evidence="1" type="ORF">H5410_056721</name>
</gene>
<comment type="caution">
    <text evidence="1">The sequence shown here is derived from an EMBL/GenBank/DDBJ whole genome shotgun (WGS) entry which is preliminary data.</text>
</comment>
<dbReference type="AlphaFoldDB" id="A0A9J5WL19"/>
<dbReference type="OrthoDB" id="1270183at2759"/>
<accession>A0A9J5WL19</accession>
<reference evidence="1 2" key="1">
    <citation type="submission" date="2020-09" db="EMBL/GenBank/DDBJ databases">
        <title>De no assembly of potato wild relative species, Solanum commersonii.</title>
        <authorList>
            <person name="Cho K."/>
        </authorList>
    </citation>
    <scope>NUCLEOTIDE SEQUENCE [LARGE SCALE GENOMIC DNA]</scope>
    <source>
        <strain evidence="1">LZ3.2</strain>
        <tissue evidence="1">Leaf</tissue>
    </source>
</reference>
<dbReference type="Proteomes" id="UP000824120">
    <property type="component" value="Chromosome 11"/>
</dbReference>